<dbReference type="EMBL" id="LSBJ02000002">
    <property type="protein sequence ID" value="OAQ71102.1"/>
    <property type="molecule type" value="Genomic_DNA"/>
</dbReference>
<dbReference type="KEGG" id="pchm:VFPPC_15657"/>
<proteinExistence type="predicted"/>
<accession>A0A179FZS8</accession>
<name>A0A179FZS8_METCM</name>
<sequence>MSLACLVNTVHMQHPSNSIEPLNNSSPEAFNVMLCDQVSCSLYCTPSIPDTYLILMYLQPVPGPCCRVRLCFSSFQHGSKNSWNLFILGGVAKWLMEEME</sequence>
<protein>
    <submittedName>
        <fullName evidence="1">Uncharacterized protein</fullName>
    </submittedName>
</protein>
<comment type="caution">
    <text evidence="1">The sequence shown here is derived from an EMBL/GenBank/DDBJ whole genome shotgun (WGS) entry which is preliminary data.</text>
</comment>
<evidence type="ECO:0000313" key="1">
    <source>
        <dbReference type="EMBL" id="OAQ71102.1"/>
    </source>
</evidence>
<reference evidence="1 2" key="1">
    <citation type="journal article" date="2016" name="PLoS Pathog.">
        <title>Biosynthesis of antibiotic leucinostatins in bio-control fungus Purpureocillium lilacinum and their inhibition on phytophthora revealed by genome mining.</title>
        <authorList>
            <person name="Wang G."/>
            <person name="Liu Z."/>
            <person name="Lin R."/>
            <person name="Li E."/>
            <person name="Mao Z."/>
            <person name="Ling J."/>
            <person name="Yang Y."/>
            <person name="Yin W.B."/>
            <person name="Xie B."/>
        </authorList>
    </citation>
    <scope>NUCLEOTIDE SEQUENCE [LARGE SCALE GENOMIC DNA]</scope>
    <source>
        <strain evidence="1">170</strain>
    </source>
</reference>
<dbReference type="AlphaFoldDB" id="A0A179FZS8"/>
<dbReference type="Proteomes" id="UP000078397">
    <property type="component" value="Unassembled WGS sequence"/>
</dbReference>
<organism evidence="1 2">
    <name type="scientific">Pochonia chlamydosporia 170</name>
    <dbReference type="NCBI Taxonomy" id="1380566"/>
    <lineage>
        <taxon>Eukaryota</taxon>
        <taxon>Fungi</taxon>
        <taxon>Dikarya</taxon>
        <taxon>Ascomycota</taxon>
        <taxon>Pezizomycotina</taxon>
        <taxon>Sordariomycetes</taxon>
        <taxon>Hypocreomycetidae</taxon>
        <taxon>Hypocreales</taxon>
        <taxon>Clavicipitaceae</taxon>
        <taxon>Pochonia</taxon>
    </lineage>
</organism>
<evidence type="ECO:0000313" key="2">
    <source>
        <dbReference type="Proteomes" id="UP000078397"/>
    </source>
</evidence>
<dbReference type="GeneID" id="28857404"/>
<gene>
    <name evidence="1" type="ORF">VFPPC_15657</name>
</gene>
<keyword evidence="2" id="KW-1185">Reference proteome</keyword>
<dbReference type="RefSeq" id="XP_018147639.1">
    <property type="nucleotide sequence ID" value="XM_018293410.1"/>
</dbReference>